<evidence type="ECO:0000313" key="3">
    <source>
        <dbReference type="Proteomes" id="UP000019132"/>
    </source>
</evidence>
<dbReference type="InParanoid" id="K3WXX8"/>
<feature type="compositionally biased region" description="Polar residues" evidence="1">
    <location>
        <begin position="1"/>
        <end position="16"/>
    </location>
</feature>
<keyword evidence="3" id="KW-1185">Reference proteome</keyword>
<evidence type="ECO:0000256" key="1">
    <source>
        <dbReference type="SAM" id="MobiDB-lite"/>
    </source>
</evidence>
<reference evidence="2" key="3">
    <citation type="submission" date="2015-02" db="UniProtKB">
        <authorList>
            <consortium name="EnsemblProtists"/>
        </authorList>
    </citation>
    <scope>IDENTIFICATION</scope>
    <source>
        <strain evidence="2">DAOM BR144</strain>
    </source>
</reference>
<accession>K3WXX8</accession>
<dbReference type="eggNOG" id="ENOG502RSV2">
    <property type="taxonomic scope" value="Eukaryota"/>
</dbReference>
<dbReference type="VEuPathDB" id="FungiDB:PYU1_G009808"/>
<reference evidence="3" key="1">
    <citation type="journal article" date="2010" name="Genome Biol.">
        <title>Genome sequence of the necrotrophic plant pathogen Pythium ultimum reveals original pathogenicity mechanisms and effector repertoire.</title>
        <authorList>
            <person name="Levesque C.A."/>
            <person name="Brouwer H."/>
            <person name="Cano L."/>
            <person name="Hamilton J.P."/>
            <person name="Holt C."/>
            <person name="Huitema E."/>
            <person name="Raffaele S."/>
            <person name="Robideau G.P."/>
            <person name="Thines M."/>
            <person name="Win J."/>
            <person name="Zerillo M.M."/>
            <person name="Beakes G.W."/>
            <person name="Boore J.L."/>
            <person name="Busam D."/>
            <person name="Dumas B."/>
            <person name="Ferriera S."/>
            <person name="Fuerstenberg S.I."/>
            <person name="Gachon C.M."/>
            <person name="Gaulin E."/>
            <person name="Govers F."/>
            <person name="Grenville-Briggs L."/>
            <person name="Horner N."/>
            <person name="Hostetler J."/>
            <person name="Jiang R.H."/>
            <person name="Johnson J."/>
            <person name="Krajaejun T."/>
            <person name="Lin H."/>
            <person name="Meijer H.J."/>
            <person name="Moore B."/>
            <person name="Morris P."/>
            <person name="Phuntmart V."/>
            <person name="Puiu D."/>
            <person name="Shetty J."/>
            <person name="Stajich J.E."/>
            <person name="Tripathy S."/>
            <person name="Wawra S."/>
            <person name="van West P."/>
            <person name="Whitty B.R."/>
            <person name="Coutinho P.M."/>
            <person name="Henrissat B."/>
            <person name="Martin F."/>
            <person name="Thomas P.D."/>
            <person name="Tyler B.M."/>
            <person name="De Vries R.P."/>
            <person name="Kamoun S."/>
            <person name="Yandell M."/>
            <person name="Tisserat N."/>
            <person name="Buell C.R."/>
        </authorList>
    </citation>
    <scope>NUCLEOTIDE SEQUENCE</scope>
    <source>
        <strain evidence="3">DAOM:BR144</strain>
    </source>
</reference>
<feature type="region of interest" description="Disordered" evidence="1">
    <location>
        <begin position="1"/>
        <end position="47"/>
    </location>
</feature>
<dbReference type="AlphaFoldDB" id="K3WXX8"/>
<reference evidence="3" key="2">
    <citation type="submission" date="2010-04" db="EMBL/GenBank/DDBJ databases">
        <authorList>
            <person name="Buell R."/>
            <person name="Hamilton J."/>
            <person name="Hostetler J."/>
        </authorList>
    </citation>
    <scope>NUCLEOTIDE SEQUENCE [LARGE SCALE GENOMIC DNA]</scope>
    <source>
        <strain evidence="3">DAOM:BR144</strain>
    </source>
</reference>
<protein>
    <submittedName>
        <fullName evidence="2">Uncharacterized protein</fullName>
    </submittedName>
</protein>
<dbReference type="HOGENOM" id="CLU_907571_0_0_1"/>
<proteinExistence type="predicted"/>
<sequence>MKVPSSISPAKPAQNSKKVRHSTRAIPNLGKSSRVCDASTTSLSTDKKPVCDDLKSDVPPHATPASTVPGQGFAWLVAALRIFYEEKGHFAVPLYYKIPVRLPSAQPWPEKLRGVRLGRELAMFMDVSYEAENEPIVLELFEMGFPLVSDWSQYLWEELTMHCLRIYVKKEGDVNVPPSFIVPYKDEQWPLIAWGYTLGAQLEDIRKSRKRLPSYQIEDLDALGFLWDSVQAKWSGAFLPAFRTFHKLHGHCHVPEAFVVPKGRKQQQWASKLARYPLGKVCQEVRSSDEYAEVLERSADELKELGF</sequence>
<name>K3WXX8_GLOUD</name>
<organism evidence="2 3">
    <name type="scientific">Globisporangium ultimum (strain ATCC 200006 / CBS 805.95 / DAOM BR144)</name>
    <name type="common">Pythium ultimum</name>
    <dbReference type="NCBI Taxonomy" id="431595"/>
    <lineage>
        <taxon>Eukaryota</taxon>
        <taxon>Sar</taxon>
        <taxon>Stramenopiles</taxon>
        <taxon>Oomycota</taxon>
        <taxon>Peronosporomycetes</taxon>
        <taxon>Pythiales</taxon>
        <taxon>Pythiaceae</taxon>
        <taxon>Globisporangium</taxon>
    </lineage>
</organism>
<dbReference type="EMBL" id="GL376624">
    <property type="status" value="NOT_ANNOTATED_CDS"/>
    <property type="molecule type" value="Genomic_DNA"/>
</dbReference>
<dbReference type="PANTHER" id="PTHR37066">
    <property type="entry name" value="HELICASE-ASSOCIATED"/>
    <property type="match status" value="1"/>
</dbReference>
<dbReference type="Proteomes" id="UP000019132">
    <property type="component" value="Unassembled WGS sequence"/>
</dbReference>
<dbReference type="OMA" id="EAWPRST"/>
<dbReference type="PANTHER" id="PTHR37066:SF1">
    <property type="entry name" value="LNS2_PITP DOMAIN-CONTAINING PROTEIN"/>
    <property type="match status" value="1"/>
</dbReference>
<dbReference type="STRING" id="431595.K3WXX8"/>
<evidence type="ECO:0000313" key="2">
    <source>
        <dbReference type="EnsemblProtists" id="PYU1_T009826"/>
    </source>
</evidence>
<dbReference type="EnsemblProtists" id="PYU1_T009826">
    <property type="protein sequence ID" value="PYU1_T009826"/>
    <property type="gene ID" value="PYU1_G009808"/>
</dbReference>